<dbReference type="InterPro" id="IPR039008">
    <property type="entry name" value="IF_rod_dom"/>
</dbReference>
<dbReference type="OrthoDB" id="2441647at2759"/>
<dbReference type="FunFam" id="1.20.5.1160:FF:000002">
    <property type="entry name" value="Type I keratin 10"/>
    <property type="match status" value="1"/>
</dbReference>
<dbReference type="FunFam" id="1.20.5.500:FF:000001">
    <property type="entry name" value="Type II keratin 23"/>
    <property type="match status" value="1"/>
</dbReference>
<dbReference type="PROSITE" id="PS51842">
    <property type="entry name" value="IF_ROD_2"/>
    <property type="match status" value="1"/>
</dbReference>
<evidence type="ECO:0000256" key="4">
    <source>
        <dbReference type="SAM" id="Coils"/>
    </source>
</evidence>
<dbReference type="PANTHER" id="PTHR23239">
    <property type="entry name" value="INTERMEDIATE FILAMENT"/>
    <property type="match status" value="1"/>
</dbReference>
<dbReference type="SMART" id="SM01391">
    <property type="entry name" value="Filament"/>
    <property type="match status" value="1"/>
</dbReference>
<dbReference type="SUPFAM" id="SSF64593">
    <property type="entry name" value="Intermediate filament protein, coiled coil region"/>
    <property type="match status" value="2"/>
</dbReference>
<dbReference type="PRINTS" id="PR01248">
    <property type="entry name" value="TYPE1KERATIN"/>
</dbReference>
<dbReference type="Pfam" id="PF00038">
    <property type="entry name" value="Filament"/>
    <property type="match status" value="1"/>
</dbReference>
<evidence type="ECO:0000256" key="1">
    <source>
        <dbReference type="ARBA" id="ARBA00022744"/>
    </source>
</evidence>
<dbReference type="FunFam" id="1.20.5.170:FF:000002">
    <property type="entry name" value="Type I keratin KA11"/>
    <property type="match status" value="1"/>
</dbReference>
<dbReference type="GO" id="GO:0005198">
    <property type="term" value="F:structural molecule activity"/>
    <property type="evidence" value="ECO:0007669"/>
    <property type="project" value="InterPro"/>
</dbReference>
<evidence type="ECO:0000313" key="7">
    <source>
        <dbReference type="RefSeq" id="XP_029286572.1"/>
    </source>
</evidence>
<dbReference type="FunCoup" id="A0A6J2PN50">
    <property type="interactions" value="281"/>
</dbReference>
<proteinExistence type="predicted"/>
<evidence type="ECO:0000259" key="5">
    <source>
        <dbReference type="PROSITE" id="PS51842"/>
    </source>
</evidence>
<feature type="coiled-coil region" evidence="4">
    <location>
        <begin position="76"/>
        <end position="145"/>
    </location>
</feature>
<name>A0A6J2PN50_COTGO</name>
<dbReference type="GeneID" id="115007752"/>
<dbReference type="Gene3D" id="1.20.5.170">
    <property type="match status" value="1"/>
</dbReference>
<dbReference type="AlphaFoldDB" id="A0A6J2PN50"/>
<keyword evidence="3 4" id="KW-0175">Coiled coil</keyword>
<dbReference type="KEGG" id="cgob:115007752"/>
<evidence type="ECO:0000256" key="3">
    <source>
        <dbReference type="ARBA" id="ARBA00023054"/>
    </source>
</evidence>
<keyword evidence="1" id="KW-0416">Keratin</keyword>
<dbReference type="Gene3D" id="1.20.5.1160">
    <property type="entry name" value="Vasodilator-stimulated phosphoprotein"/>
    <property type="match status" value="1"/>
</dbReference>
<keyword evidence="2" id="KW-0403">Intermediate filament</keyword>
<dbReference type="InParanoid" id="A0A6J2PN50"/>
<reference evidence="7" key="1">
    <citation type="submission" date="2025-08" db="UniProtKB">
        <authorList>
            <consortium name="RefSeq"/>
        </authorList>
    </citation>
    <scope>IDENTIFICATION</scope>
</reference>
<feature type="domain" description="IF rod" evidence="5">
    <location>
        <begin position="72"/>
        <end position="383"/>
    </location>
</feature>
<keyword evidence="6" id="KW-1185">Reference proteome</keyword>
<dbReference type="GO" id="GO:0005882">
    <property type="term" value="C:intermediate filament"/>
    <property type="evidence" value="ECO:0007669"/>
    <property type="project" value="UniProtKB-KW"/>
</dbReference>
<dbReference type="Proteomes" id="UP000504630">
    <property type="component" value="Chromosome 1"/>
</dbReference>
<dbReference type="PANTHER" id="PTHR23239:SF180">
    <property type="entry name" value="KERATIN, TYPE I CYTOSKELETAL 17"/>
    <property type="match status" value="1"/>
</dbReference>
<gene>
    <name evidence="7" type="primary">LOC115007752</name>
</gene>
<evidence type="ECO:0000313" key="6">
    <source>
        <dbReference type="Proteomes" id="UP000504630"/>
    </source>
</evidence>
<protein>
    <submittedName>
        <fullName evidence="7">Keratin, type I cytoskeletal 19-like</fullName>
    </submittedName>
</protein>
<evidence type="ECO:0000256" key="2">
    <source>
        <dbReference type="ARBA" id="ARBA00022754"/>
    </source>
</evidence>
<accession>A0A6J2PN50</accession>
<dbReference type="InterPro" id="IPR002957">
    <property type="entry name" value="Keratin_I"/>
</dbReference>
<dbReference type="Gene3D" id="1.20.5.500">
    <property type="entry name" value="Single helix bin"/>
    <property type="match status" value="1"/>
</dbReference>
<organism evidence="6 7">
    <name type="scientific">Cottoperca gobio</name>
    <name type="common">Frogmouth</name>
    <name type="synonym">Aphritis gobio</name>
    <dbReference type="NCBI Taxonomy" id="56716"/>
    <lineage>
        <taxon>Eukaryota</taxon>
        <taxon>Metazoa</taxon>
        <taxon>Chordata</taxon>
        <taxon>Craniata</taxon>
        <taxon>Vertebrata</taxon>
        <taxon>Euteleostomi</taxon>
        <taxon>Actinopterygii</taxon>
        <taxon>Neopterygii</taxon>
        <taxon>Teleostei</taxon>
        <taxon>Neoteleostei</taxon>
        <taxon>Acanthomorphata</taxon>
        <taxon>Eupercaria</taxon>
        <taxon>Perciformes</taxon>
        <taxon>Notothenioidei</taxon>
        <taxon>Bovichtidae</taxon>
        <taxon>Cottoperca</taxon>
    </lineage>
</organism>
<dbReference type="RefSeq" id="XP_029286572.1">
    <property type="nucleotide sequence ID" value="XM_029430712.1"/>
</dbReference>
<feature type="coiled-coil region" evidence="4">
    <location>
        <begin position="281"/>
        <end position="368"/>
    </location>
</feature>
<sequence length="425" mass="48515">MNGYRCGSIGWSQSSLPSKAGSRRAKSVYGGADCRSVRVSYPCNNLGSGLDLTGTFGCTGVVGNNWSICGSEKFTLQNLNDRLAVYLEKVRTLECANAQLERQIRDWCQQHTLTVRDYSKYLVIIDELRRKITAATHDNAKLMLQIDNARLAAEDFRVKYENEMAVRMSVEADIAGLRRVLDDLTCARGDLEMKVEGLREELIYLKKNHEEELVALRGQVYSSTVNVEVDAKPQSDLSSILGQIRSQYESISEKNRIEMDVWYKVKFEDLNTQVTTNSQTLQCSRTEIHDLKRTLQALQIELQSQHSQKSALEGQLSETECRYSMQLNQLQSLVDSLECELQEMRRDIERQSNEYQVLLDIKTRLELEIAEYRRLLDGGDVCKTLVTQQQHITDVKPQQVTTQRKTIVIEEIVNGQVVSRIEEVK</sequence>